<comment type="function">
    <text evidence="4">Binds to the 23S rRNA.</text>
</comment>
<keyword evidence="3 4" id="KW-0687">Ribonucleoprotein</keyword>
<evidence type="ECO:0000313" key="8">
    <source>
        <dbReference type="Proteomes" id="UP001197609"/>
    </source>
</evidence>
<dbReference type="InterPro" id="IPR021131">
    <property type="entry name" value="Ribosomal_uL15/eL18"/>
</dbReference>
<dbReference type="PANTHER" id="PTHR12934:SF11">
    <property type="entry name" value="LARGE RIBOSOMAL SUBUNIT PROTEIN UL15M"/>
    <property type="match status" value="1"/>
</dbReference>
<feature type="compositionally biased region" description="Gly residues" evidence="5">
    <location>
        <begin position="21"/>
        <end position="31"/>
    </location>
</feature>
<gene>
    <name evidence="4 7" type="primary">rplO</name>
    <name evidence="7" type="ORF">K8G79_09860</name>
</gene>
<dbReference type="Pfam" id="PF00828">
    <property type="entry name" value="Ribosomal_L27A"/>
    <property type="match status" value="1"/>
</dbReference>
<protein>
    <recommendedName>
        <fullName evidence="4">Large ribosomal subunit protein uL15</fullName>
    </recommendedName>
</protein>
<evidence type="ECO:0000313" key="7">
    <source>
        <dbReference type="EMBL" id="MBZ0160423.1"/>
    </source>
</evidence>
<dbReference type="InterPro" id="IPR036227">
    <property type="entry name" value="Ribosomal_uL15/eL18_sf"/>
</dbReference>
<proteinExistence type="inferred from homology"/>
<name>A0AAJ1EIM1_9BACT</name>
<evidence type="ECO:0000256" key="4">
    <source>
        <dbReference type="HAMAP-Rule" id="MF_01341"/>
    </source>
</evidence>
<accession>A0AAJ1EIM1</accession>
<evidence type="ECO:0000259" key="6">
    <source>
        <dbReference type="Pfam" id="PF00828"/>
    </source>
</evidence>
<dbReference type="InterPro" id="IPR030878">
    <property type="entry name" value="Ribosomal_uL15"/>
</dbReference>
<feature type="domain" description="Large ribosomal subunit protein uL15/eL18" evidence="6">
    <location>
        <begin position="76"/>
        <end position="144"/>
    </location>
</feature>
<comment type="caution">
    <text evidence="7">The sequence shown here is derived from an EMBL/GenBank/DDBJ whole genome shotgun (WGS) entry which is preliminary data.</text>
</comment>
<evidence type="ECO:0000256" key="5">
    <source>
        <dbReference type="SAM" id="MobiDB-lite"/>
    </source>
</evidence>
<dbReference type="EMBL" id="JAIOIU010000124">
    <property type="protein sequence ID" value="MBZ0160423.1"/>
    <property type="molecule type" value="Genomic_DNA"/>
</dbReference>
<reference evidence="7 8" key="1">
    <citation type="journal article" date="2021" name="bioRxiv">
        <title>Unraveling nitrogen, sulfur and carbon metabolic pathways and microbial community transcriptional responses to substrate deprivation and toxicity stresses in a bioreactor mimicking anoxic brackish coastal sediment conditions.</title>
        <authorList>
            <person name="Martins P.D."/>
            <person name="Echeveste M.J."/>
            <person name="Arshad A."/>
            <person name="Kurth J."/>
            <person name="Ouboter H."/>
            <person name="Jetten M.S.M."/>
            <person name="Welte C.U."/>
        </authorList>
    </citation>
    <scope>NUCLEOTIDE SEQUENCE [LARGE SCALE GENOMIC DNA]</scope>
    <source>
        <strain evidence="7">MAG_38</strain>
    </source>
</reference>
<dbReference type="PANTHER" id="PTHR12934">
    <property type="entry name" value="50S RIBOSOMAL PROTEIN L15"/>
    <property type="match status" value="1"/>
</dbReference>
<dbReference type="Proteomes" id="UP001197609">
    <property type="component" value="Unassembled WGS sequence"/>
</dbReference>
<feature type="region of interest" description="Disordered" evidence="5">
    <location>
        <begin position="1"/>
        <end position="51"/>
    </location>
</feature>
<dbReference type="GO" id="GO:0003735">
    <property type="term" value="F:structural constituent of ribosome"/>
    <property type="evidence" value="ECO:0007669"/>
    <property type="project" value="InterPro"/>
</dbReference>
<evidence type="ECO:0000256" key="1">
    <source>
        <dbReference type="ARBA" id="ARBA00007320"/>
    </source>
</evidence>
<comment type="similarity">
    <text evidence="1 4">Belongs to the universal ribosomal protein uL15 family.</text>
</comment>
<evidence type="ECO:0000256" key="2">
    <source>
        <dbReference type="ARBA" id="ARBA00022980"/>
    </source>
</evidence>
<sequence length="148" mass="16167">MKLHELKPSAGANRRRKRVGRGTGSGHGKTSGRGEKGQKARSGAHIHPWFEGGQLPLHRRVPKRGFTSRFKKVYATVNLKDLERFESGTKVTPGLLQERRLVKDLKAGLKVLAEGVLGKPLSVAAHKFSKRSIEKILASGGKVEVISS</sequence>
<keyword evidence="4" id="KW-0694">RNA-binding</keyword>
<dbReference type="InterPro" id="IPR005749">
    <property type="entry name" value="Ribosomal_uL15_bac-type"/>
</dbReference>
<dbReference type="GO" id="GO:0006412">
    <property type="term" value="P:translation"/>
    <property type="evidence" value="ECO:0007669"/>
    <property type="project" value="UniProtKB-UniRule"/>
</dbReference>
<dbReference type="SUPFAM" id="SSF52080">
    <property type="entry name" value="Ribosomal proteins L15p and L18e"/>
    <property type="match status" value="1"/>
</dbReference>
<keyword evidence="4" id="KW-0699">rRNA-binding</keyword>
<comment type="subunit">
    <text evidence="4">Part of the 50S ribosomal subunit.</text>
</comment>
<dbReference type="AlphaFoldDB" id="A0AAJ1EIM1"/>
<dbReference type="GO" id="GO:0019843">
    <property type="term" value="F:rRNA binding"/>
    <property type="evidence" value="ECO:0007669"/>
    <property type="project" value="UniProtKB-UniRule"/>
</dbReference>
<organism evidence="7 8">
    <name type="scientific">Candidatus Methylomirabilis tolerans</name>
    <dbReference type="NCBI Taxonomy" id="3123416"/>
    <lineage>
        <taxon>Bacteria</taxon>
        <taxon>Candidatus Methylomirabilota</taxon>
        <taxon>Candidatus Methylomirabilia</taxon>
        <taxon>Candidatus Methylomirabilales</taxon>
        <taxon>Candidatus Methylomirabilaceae</taxon>
        <taxon>Candidatus Methylomirabilis</taxon>
    </lineage>
</organism>
<keyword evidence="2 4" id="KW-0689">Ribosomal protein</keyword>
<dbReference type="Gene3D" id="3.100.10.10">
    <property type="match status" value="1"/>
</dbReference>
<dbReference type="NCBIfam" id="TIGR01071">
    <property type="entry name" value="rplO_bact"/>
    <property type="match status" value="1"/>
</dbReference>
<evidence type="ECO:0000256" key="3">
    <source>
        <dbReference type="ARBA" id="ARBA00023274"/>
    </source>
</evidence>
<dbReference type="GO" id="GO:0022625">
    <property type="term" value="C:cytosolic large ribosomal subunit"/>
    <property type="evidence" value="ECO:0007669"/>
    <property type="project" value="TreeGrafter"/>
</dbReference>
<dbReference type="HAMAP" id="MF_01341">
    <property type="entry name" value="Ribosomal_uL15"/>
    <property type="match status" value="1"/>
</dbReference>